<gene>
    <name evidence="6" type="ORF">ACFSXZ_11540</name>
</gene>
<name>A0ABW5FRW1_9PSEU</name>
<protein>
    <submittedName>
        <fullName evidence="6">Crp/Fnr family transcriptional regulator</fullName>
    </submittedName>
</protein>
<dbReference type="InterPro" id="IPR014710">
    <property type="entry name" value="RmlC-like_jellyroll"/>
</dbReference>
<evidence type="ECO:0000259" key="4">
    <source>
        <dbReference type="PROSITE" id="PS50042"/>
    </source>
</evidence>
<keyword evidence="2" id="KW-0238">DNA-binding</keyword>
<dbReference type="Pfam" id="PF00027">
    <property type="entry name" value="cNMP_binding"/>
    <property type="match status" value="1"/>
</dbReference>
<dbReference type="PANTHER" id="PTHR24567">
    <property type="entry name" value="CRP FAMILY TRANSCRIPTIONAL REGULATORY PROTEIN"/>
    <property type="match status" value="1"/>
</dbReference>
<evidence type="ECO:0000256" key="1">
    <source>
        <dbReference type="ARBA" id="ARBA00023015"/>
    </source>
</evidence>
<feature type="domain" description="Cyclic nucleotide-binding" evidence="4">
    <location>
        <begin position="7"/>
        <end position="109"/>
    </location>
</feature>
<dbReference type="InterPro" id="IPR036390">
    <property type="entry name" value="WH_DNA-bd_sf"/>
</dbReference>
<proteinExistence type="predicted"/>
<evidence type="ECO:0000256" key="3">
    <source>
        <dbReference type="ARBA" id="ARBA00023163"/>
    </source>
</evidence>
<dbReference type="PANTHER" id="PTHR24567:SF74">
    <property type="entry name" value="HTH-TYPE TRANSCRIPTIONAL REGULATOR ARCR"/>
    <property type="match status" value="1"/>
</dbReference>
<dbReference type="SMART" id="SM00100">
    <property type="entry name" value="cNMP"/>
    <property type="match status" value="1"/>
</dbReference>
<dbReference type="Proteomes" id="UP001597417">
    <property type="component" value="Unassembled WGS sequence"/>
</dbReference>
<dbReference type="PROSITE" id="PS51063">
    <property type="entry name" value="HTH_CRP_2"/>
    <property type="match status" value="1"/>
</dbReference>
<dbReference type="RefSeq" id="WP_378264211.1">
    <property type="nucleotide sequence ID" value="NZ_JBHUKR010000006.1"/>
</dbReference>
<dbReference type="EMBL" id="JBHUKR010000006">
    <property type="protein sequence ID" value="MFD2416954.1"/>
    <property type="molecule type" value="Genomic_DNA"/>
</dbReference>
<evidence type="ECO:0000313" key="7">
    <source>
        <dbReference type="Proteomes" id="UP001597417"/>
    </source>
</evidence>
<dbReference type="SMART" id="SM00419">
    <property type="entry name" value="HTH_CRP"/>
    <property type="match status" value="1"/>
</dbReference>
<dbReference type="SUPFAM" id="SSF46785">
    <property type="entry name" value="Winged helix' DNA-binding domain"/>
    <property type="match status" value="1"/>
</dbReference>
<dbReference type="SUPFAM" id="SSF51206">
    <property type="entry name" value="cAMP-binding domain-like"/>
    <property type="match status" value="1"/>
</dbReference>
<dbReference type="InterPro" id="IPR018490">
    <property type="entry name" value="cNMP-bd_dom_sf"/>
</dbReference>
<dbReference type="Pfam" id="PF13545">
    <property type="entry name" value="HTH_Crp_2"/>
    <property type="match status" value="1"/>
</dbReference>
<feature type="domain" description="HTH crp-type" evidence="5">
    <location>
        <begin position="141"/>
        <end position="214"/>
    </location>
</feature>
<dbReference type="InterPro" id="IPR050397">
    <property type="entry name" value="Env_Response_Regulators"/>
</dbReference>
<keyword evidence="3" id="KW-0804">Transcription</keyword>
<keyword evidence="7" id="KW-1185">Reference proteome</keyword>
<dbReference type="CDD" id="cd00038">
    <property type="entry name" value="CAP_ED"/>
    <property type="match status" value="1"/>
</dbReference>
<organism evidence="6 7">
    <name type="scientific">Amycolatopsis pigmentata</name>
    <dbReference type="NCBI Taxonomy" id="450801"/>
    <lineage>
        <taxon>Bacteria</taxon>
        <taxon>Bacillati</taxon>
        <taxon>Actinomycetota</taxon>
        <taxon>Actinomycetes</taxon>
        <taxon>Pseudonocardiales</taxon>
        <taxon>Pseudonocardiaceae</taxon>
        <taxon>Amycolatopsis</taxon>
    </lineage>
</organism>
<sequence>MRGADGFWFRLGPAERAVIERNSTRRAYDPGTFLCRQGDHSRHVLVVRAGAVRVLATTSDGREVVIAVRTTGDILGELAALDDGPRSATLQALDRVEVLALSGARFASLCQTEPRLAWALLGVVAGRLRETGRQWAEFGGGSALRRVAALLLEMAVLHGRTTGAGVEIVPPATQEELASTAAMSRESYVRVLRDLRERGLISTGRRQVVIHRIDDLRQLAR</sequence>
<reference evidence="7" key="1">
    <citation type="journal article" date="2019" name="Int. J. Syst. Evol. Microbiol.">
        <title>The Global Catalogue of Microorganisms (GCM) 10K type strain sequencing project: providing services to taxonomists for standard genome sequencing and annotation.</title>
        <authorList>
            <consortium name="The Broad Institute Genomics Platform"/>
            <consortium name="The Broad Institute Genome Sequencing Center for Infectious Disease"/>
            <person name="Wu L."/>
            <person name="Ma J."/>
        </authorList>
    </citation>
    <scope>NUCLEOTIDE SEQUENCE [LARGE SCALE GENOMIC DNA]</scope>
    <source>
        <strain evidence="7">CGMCC 4.7645</strain>
    </source>
</reference>
<evidence type="ECO:0000259" key="5">
    <source>
        <dbReference type="PROSITE" id="PS51063"/>
    </source>
</evidence>
<evidence type="ECO:0000256" key="2">
    <source>
        <dbReference type="ARBA" id="ARBA00023125"/>
    </source>
</evidence>
<accession>A0ABW5FRW1</accession>
<dbReference type="InterPro" id="IPR012318">
    <property type="entry name" value="HTH_CRP"/>
</dbReference>
<dbReference type="InterPro" id="IPR000595">
    <property type="entry name" value="cNMP-bd_dom"/>
</dbReference>
<dbReference type="PROSITE" id="PS50042">
    <property type="entry name" value="CNMP_BINDING_3"/>
    <property type="match status" value="1"/>
</dbReference>
<comment type="caution">
    <text evidence="6">The sequence shown here is derived from an EMBL/GenBank/DDBJ whole genome shotgun (WGS) entry which is preliminary data.</text>
</comment>
<keyword evidence="1" id="KW-0805">Transcription regulation</keyword>
<dbReference type="Gene3D" id="2.60.120.10">
    <property type="entry name" value="Jelly Rolls"/>
    <property type="match status" value="1"/>
</dbReference>
<evidence type="ECO:0000313" key="6">
    <source>
        <dbReference type="EMBL" id="MFD2416954.1"/>
    </source>
</evidence>